<dbReference type="InterPro" id="IPR016718">
    <property type="entry name" value="rRNA_m1G-MeTrfase_A_prd"/>
</dbReference>
<evidence type="ECO:0000259" key="3">
    <source>
        <dbReference type="Pfam" id="PF13649"/>
    </source>
</evidence>
<feature type="binding site" evidence="2">
    <location>
        <position position="79"/>
    </location>
    <ligand>
        <name>S-adenosyl-L-methionine</name>
        <dbReference type="ChEBI" id="CHEBI:59789"/>
    </ligand>
</feature>
<proteinExistence type="predicted"/>
<feature type="binding site" evidence="1">
    <location>
        <position position="37"/>
    </location>
    <ligand>
        <name>Zn(2+)</name>
        <dbReference type="ChEBI" id="CHEBI:29105"/>
    </ligand>
</feature>
<dbReference type="SUPFAM" id="SSF53335">
    <property type="entry name" value="S-adenosyl-L-methionine-dependent methyltransferases"/>
    <property type="match status" value="1"/>
</dbReference>
<reference evidence="5 6" key="1">
    <citation type="submission" date="2019-09" db="EMBL/GenBank/DDBJ databases">
        <title>Complete Genome Sequence of Lactobacillus nenjiangensis SH-Y15, isolated from sauerkraut.</title>
        <authorList>
            <person name="Yang H."/>
        </authorList>
    </citation>
    <scope>NUCLEOTIDE SEQUENCE [LARGE SCALE GENOMIC DNA]</scope>
    <source>
        <strain evidence="5 6">SH-Y15</strain>
    </source>
</reference>
<dbReference type="GO" id="GO:0008168">
    <property type="term" value="F:methyltransferase activity"/>
    <property type="evidence" value="ECO:0007669"/>
    <property type="project" value="UniProtKB-KW"/>
</dbReference>
<keyword evidence="1" id="KW-0862">Zinc</keyword>
<keyword evidence="5" id="KW-0808">Transferase</keyword>
<dbReference type="OrthoDB" id="5522265at2"/>
<feature type="domain" description="23S rRNA (guanine(745)-N(1))-methyltransferase N-terminal" evidence="4">
    <location>
        <begin position="18"/>
        <end position="53"/>
    </location>
</feature>
<feature type="binding site" evidence="1">
    <location>
        <position position="41"/>
    </location>
    <ligand>
        <name>Zn(2+)</name>
        <dbReference type="ChEBI" id="CHEBI:29105"/>
    </ligand>
</feature>
<feature type="domain" description="Methyltransferase" evidence="3">
    <location>
        <begin position="97"/>
        <end position="181"/>
    </location>
</feature>
<gene>
    <name evidence="5" type="ORF">F0161_07790</name>
</gene>
<dbReference type="Proteomes" id="UP000325295">
    <property type="component" value="Chromosome"/>
</dbReference>
<keyword evidence="2" id="KW-0949">S-adenosyl-L-methionine</keyword>
<dbReference type="PANTHER" id="PTHR43591">
    <property type="entry name" value="METHYLTRANSFERASE"/>
    <property type="match status" value="1"/>
</dbReference>
<dbReference type="GO" id="GO:0032259">
    <property type="term" value="P:methylation"/>
    <property type="evidence" value="ECO:0007669"/>
    <property type="project" value="UniProtKB-KW"/>
</dbReference>
<feature type="binding site" evidence="1">
    <location>
        <position position="20"/>
    </location>
    <ligand>
        <name>Zn(2+)</name>
        <dbReference type="ChEBI" id="CHEBI:29105"/>
    </ligand>
</feature>
<feature type="binding site" evidence="1">
    <location>
        <position position="23"/>
    </location>
    <ligand>
        <name>Zn(2+)</name>
        <dbReference type="ChEBI" id="CHEBI:29105"/>
    </ligand>
</feature>
<dbReference type="Pfam" id="PF13649">
    <property type="entry name" value="Methyltransf_25"/>
    <property type="match status" value="1"/>
</dbReference>
<dbReference type="EMBL" id="CP043939">
    <property type="protein sequence ID" value="QER67770.1"/>
    <property type="molecule type" value="Genomic_DNA"/>
</dbReference>
<accession>A0A5P1X1I8</accession>
<dbReference type="KEGG" id="lnn:F0161_07790"/>
<evidence type="ECO:0000256" key="1">
    <source>
        <dbReference type="PIRSR" id="PIRSR018249-1"/>
    </source>
</evidence>
<dbReference type="Pfam" id="PF21302">
    <property type="entry name" value="Zn_ribbon_RlmA"/>
    <property type="match status" value="1"/>
</dbReference>
<keyword evidence="6" id="KW-1185">Reference proteome</keyword>
<dbReference type="RefSeq" id="WP_150204246.1">
    <property type="nucleotide sequence ID" value="NZ_CP043939.1"/>
</dbReference>
<evidence type="ECO:0000256" key="2">
    <source>
        <dbReference type="PIRSR" id="PIRSR018249-2"/>
    </source>
</evidence>
<sequence length="282" mass="31923">MKKIELGKQFVAQHLDLFRCPICQQPASSIEENSLVCPEGHRIDFNKQGYLYFLLRAINGEYDREMLASRRELLNQGLFSPIVDEIATHLKSTPATILDVGCGEGTPLKYLEELRNQQDVAIGFDISKDGIGLATQLETNAWFCAADLRQLPFNNSTFDTVLEIFSPSDYNEFKRVLKPGGTLIKVIPNANYLMELRQMLYPSGQHQTYSNAAVVELFKKNFPDTTTKQVTYEFELPVNLRAQMVEMTPLHWGKDAIKLTDDDLLNLTKITVDVTLLIAKAE</sequence>
<dbReference type="AlphaFoldDB" id="A0A5P1X1I8"/>
<name>A0A5P1X1I8_9LACO</name>
<protein>
    <submittedName>
        <fullName evidence="5">Methyltransferase domain-containing protein</fullName>
    </submittedName>
</protein>
<evidence type="ECO:0000313" key="6">
    <source>
        <dbReference type="Proteomes" id="UP000325295"/>
    </source>
</evidence>
<evidence type="ECO:0000259" key="4">
    <source>
        <dbReference type="Pfam" id="PF21302"/>
    </source>
</evidence>
<dbReference type="CDD" id="cd02440">
    <property type="entry name" value="AdoMet_MTases"/>
    <property type="match status" value="1"/>
</dbReference>
<dbReference type="InterPro" id="IPR048647">
    <property type="entry name" value="RlmA_N"/>
</dbReference>
<organism evidence="5 6">
    <name type="scientific">Paucilactobacillus nenjiangensis</name>
    <dbReference type="NCBI Taxonomy" id="1296540"/>
    <lineage>
        <taxon>Bacteria</taxon>
        <taxon>Bacillati</taxon>
        <taxon>Bacillota</taxon>
        <taxon>Bacilli</taxon>
        <taxon>Lactobacillales</taxon>
        <taxon>Lactobacillaceae</taxon>
        <taxon>Paucilactobacillus</taxon>
    </lineage>
</organism>
<dbReference type="Gene3D" id="3.40.50.150">
    <property type="entry name" value="Vaccinia Virus protein VP39"/>
    <property type="match status" value="1"/>
</dbReference>
<dbReference type="InterPro" id="IPR029063">
    <property type="entry name" value="SAM-dependent_MTases_sf"/>
</dbReference>
<dbReference type="PIRSF" id="PIRSF018249">
    <property type="entry name" value="MyrA_prd"/>
    <property type="match status" value="1"/>
</dbReference>
<evidence type="ECO:0000313" key="5">
    <source>
        <dbReference type="EMBL" id="QER67770.1"/>
    </source>
</evidence>
<feature type="binding site" evidence="2">
    <location>
        <position position="192"/>
    </location>
    <ligand>
        <name>S-adenosyl-L-methionine</name>
        <dbReference type="ChEBI" id="CHEBI:59789"/>
    </ligand>
</feature>
<dbReference type="InterPro" id="IPR041698">
    <property type="entry name" value="Methyltransf_25"/>
</dbReference>
<keyword evidence="1" id="KW-0479">Metal-binding</keyword>
<feature type="binding site" evidence="2">
    <location>
        <begin position="104"/>
        <end position="105"/>
    </location>
    <ligand>
        <name>S-adenosyl-L-methionine</name>
        <dbReference type="ChEBI" id="CHEBI:59789"/>
    </ligand>
</feature>
<keyword evidence="5" id="KW-0489">Methyltransferase</keyword>
<dbReference type="GO" id="GO:0046872">
    <property type="term" value="F:metal ion binding"/>
    <property type="evidence" value="ECO:0007669"/>
    <property type="project" value="UniProtKB-KW"/>
</dbReference>